<dbReference type="OrthoDB" id="9800519at2"/>
<dbReference type="SMR" id="A0A562VIQ1"/>
<proteinExistence type="predicted"/>
<reference evidence="2 3" key="1">
    <citation type="submission" date="2019-07" db="EMBL/GenBank/DDBJ databases">
        <title>Genomic Encyclopedia of Archaeal and Bacterial Type Strains, Phase II (KMG-II): from individual species to whole genera.</title>
        <authorList>
            <person name="Goeker M."/>
        </authorList>
    </citation>
    <scope>NUCLEOTIDE SEQUENCE [LARGE SCALE GENOMIC DNA]</scope>
    <source>
        <strain evidence="2 3">ATCC BAA-1139</strain>
    </source>
</reference>
<sequence length="158" mass="17085">MKLNKGSLFALLAVLELASDADRQLSTTDIADKYGISSHHLAKVMRNLVHEGLVQAVRGVGGGYRFAGNVSRTTLLDVIQLFETLESELDIPNHWNHSGDPIVAELQSITNEIDELTKAVLDTITLATALKSARKRSETDAQNKAPGKPALRVTPDSA</sequence>
<dbReference type="EMBL" id="VLLN01000019">
    <property type="protein sequence ID" value="TWJ17795.1"/>
    <property type="molecule type" value="Genomic_DNA"/>
</dbReference>
<dbReference type="PANTHER" id="PTHR33221:SF15">
    <property type="entry name" value="HTH-TYPE TRANSCRIPTIONAL REGULATOR YWGB-RELATED"/>
    <property type="match status" value="1"/>
</dbReference>
<dbReference type="PROSITE" id="PS51197">
    <property type="entry name" value="HTH_RRF2_2"/>
    <property type="match status" value="1"/>
</dbReference>
<dbReference type="PANTHER" id="PTHR33221">
    <property type="entry name" value="WINGED HELIX-TURN-HELIX TRANSCRIPTIONAL REGULATOR, RRF2 FAMILY"/>
    <property type="match status" value="1"/>
</dbReference>
<organism evidence="2 3">
    <name type="scientific">Geobacter argillaceus</name>
    <dbReference type="NCBI Taxonomy" id="345631"/>
    <lineage>
        <taxon>Bacteria</taxon>
        <taxon>Pseudomonadati</taxon>
        <taxon>Thermodesulfobacteriota</taxon>
        <taxon>Desulfuromonadia</taxon>
        <taxon>Geobacterales</taxon>
        <taxon>Geobacteraceae</taxon>
        <taxon>Geobacter</taxon>
    </lineage>
</organism>
<gene>
    <name evidence="2" type="ORF">JN12_02914</name>
</gene>
<dbReference type="Pfam" id="PF02082">
    <property type="entry name" value="Rrf2"/>
    <property type="match status" value="1"/>
</dbReference>
<evidence type="ECO:0000256" key="1">
    <source>
        <dbReference type="SAM" id="MobiDB-lite"/>
    </source>
</evidence>
<dbReference type="AlphaFoldDB" id="A0A562VIQ1"/>
<dbReference type="InterPro" id="IPR036388">
    <property type="entry name" value="WH-like_DNA-bd_sf"/>
</dbReference>
<dbReference type="Gene3D" id="1.10.10.10">
    <property type="entry name" value="Winged helix-like DNA-binding domain superfamily/Winged helix DNA-binding domain"/>
    <property type="match status" value="1"/>
</dbReference>
<dbReference type="GO" id="GO:0005829">
    <property type="term" value="C:cytosol"/>
    <property type="evidence" value="ECO:0007669"/>
    <property type="project" value="TreeGrafter"/>
</dbReference>
<dbReference type="InterPro" id="IPR000944">
    <property type="entry name" value="Tscrpt_reg_Rrf2"/>
</dbReference>
<keyword evidence="3" id="KW-1185">Reference proteome</keyword>
<dbReference type="SUPFAM" id="SSF46785">
    <property type="entry name" value="Winged helix' DNA-binding domain"/>
    <property type="match status" value="1"/>
</dbReference>
<dbReference type="InterPro" id="IPR030489">
    <property type="entry name" value="TR_Rrf2-type_CS"/>
</dbReference>
<dbReference type="InterPro" id="IPR036390">
    <property type="entry name" value="WH_DNA-bd_sf"/>
</dbReference>
<dbReference type="Proteomes" id="UP000319449">
    <property type="component" value="Unassembled WGS sequence"/>
</dbReference>
<dbReference type="NCBIfam" id="TIGR00738">
    <property type="entry name" value="rrf2_super"/>
    <property type="match status" value="1"/>
</dbReference>
<dbReference type="PROSITE" id="PS01332">
    <property type="entry name" value="HTH_RRF2_1"/>
    <property type="match status" value="1"/>
</dbReference>
<name>A0A562VIQ1_9BACT</name>
<protein>
    <submittedName>
        <fullName evidence="2">BadM/Rrf2 family transcriptional regulator</fullName>
    </submittedName>
</protein>
<feature type="region of interest" description="Disordered" evidence="1">
    <location>
        <begin position="133"/>
        <end position="158"/>
    </location>
</feature>
<evidence type="ECO:0000313" key="3">
    <source>
        <dbReference type="Proteomes" id="UP000319449"/>
    </source>
</evidence>
<comment type="caution">
    <text evidence="2">The sequence shown here is derived from an EMBL/GenBank/DDBJ whole genome shotgun (WGS) entry which is preliminary data.</text>
</comment>
<dbReference type="GO" id="GO:0003700">
    <property type="term" value="F:DNA-binding transcription factor activity"/>
    <property type="evidence" value="ECO:0007669"/>
    <property type="project" value="TreeGrafter"/>
</dbReference>
<evidence type="ECO:0000313" key="2">
    <source>
        <dbReference type="EMBL" id="TWJ17795.1"/>
    </source>
</evidence>
<accession>A0A562VIQ1</accession>
<dbReference type="RefSeq" id="WP_145024025.1">
    <property type="nucleotide sequence ID" value="NZ_VLLN01000019.1"/>
</dbReference>